<reference evidence="1 2" key="2">
    <citation type="journal article" date="2012" name="J. Biosci. Bioeng.">
        <title>Complete genome sequence and characterization of the N-acylhomoserine lactone-degrading gene of the potato leaf-associated Solibacillus silvestris.</title>
        <authorList>
            <person name="Morohoshi T."/>
            <person name="Tominaga Y."/>
            <person name="Someya N."/>
            <person name="Ikeda T."/>
        </authorList>
    </citation>
    <scope>NUCLEOTIDE SEQUENCE [LARGE SCALE GENOMIC DNA]</scope>
    <source>
        <strain evidence="1 2">StLB046</strain>
    </source>
</reference>
<gene>
    <name evidence="1" type="ordered locus">SSIL_1390</name>
</gene>
<keyword evidence="2" id="KW-1185">Reference proteome</keyword>
<dbReference type="HOGENOM" id="CLU_3189109_0_0_9"/>
<name>F2F2H5_SOLSS</name>
<dbReference type="KEGG" id="siv:SSIL_1390"/>
<organism evidence="1 2">
    <name type="scientific">Solibacillus silvestris (strain StLB046)</name>
    <name type="common">Bacillus silvestris</name>
    <dbReference type="NCBI Taxonomy" id="1002809"/>
    <lineage>
        <taxon>Bacteria</taxon>
        <taxon>Bacillati</taxon>
        <taxon>Bacillota</taxon>
        <taxon>Bacilli</taxon>
        <taxon>Bacillales</taxon>
        <taxon>Caryophanaceae</taxon>
        <taxon>Solibacillus</taxon>
    </lineage>
</organism>
<proteinExistence type="predicted"/>
<reference evidence="2" key="1">
    <citation type="submission" date="2011-04" db="EMBL/GenBank/DDBJ databases">
        <title>Genome sequence of Solibacillus silvestris StLB046.</title>
        <authorList>
            <person name="Morohoshi T."/>
            <person name="Someya N."/>
            <person name="Ikeda T."/>
        </authorList>
    </citation>
    <scope>NUCLEOTIDE SEQUENCE [LARGE SCALE GENOMIC DNA]</scope>
    <source>
        <strain evidence="2">StLB046</strain>
    </source>
</reference>
<evidence type="ECO:0000313" key="2">
    <source>
        <dbReference type="Proteomes" id="UP000006691"/>
    </source>
</evidence>
<dbReference type="PATRIC" id="fig|1002809.3.peg.1401"/>
<sequence length="46" mass="5695">MKINIREWRSMEASERVEMIEQYSLFSRKKKTLEQRLYESSNAIRK</sequence>
<evidence type="ECO:0000313" key="1">
    <source>
        <dbReference type="EMBL" id="BAK15813.1"/>
    </source>
</evidence>
<dbReference type="STRING" id="1002809.SSIL_1390"/>
<dbReference type="Proteomes" id="UP000006691">
    <property type="component" value="Chromosome"/>
</dbReference>
<dbReference type="AlphaFoldDB" id="F2F2H5"/>
<dbReference type="RefSeq" id="WP_014823266.1">
    <property type="nucleotide sequence ID" value="NC_018065.1"/>
</dbReference>
<dbReference type="EMBL" id="AP012157">
    <property type="protein sequence ID" value="BAK15813.1"/>
    <property type="molecule type" value="Genomic_DNA"/>
</dbReference>
<accession>F2F2H5</accession>
<protein>
    <submittedName>
        <fullName evidence="1">Uncharacterized protein</fullName>
    </submittedName>
</protein>